<dbReference type="GO" id="GO:0016651">
    <property type="term" value="F:oxidoreductase activity, acting on NAD(P)H"/>
    <property type="evidence" value="ECO:0007669"/>
    <property type="project" value="TreeGrafter"/>
</dbReference>
<evidence type="ECO:0000313" key="8">
    <source>
        <dbReference type="Proteomes" id="UP000198638"/>
    </source>
</evidence>
<evidence type="ECO:0000256" key="2">
    <source>
        <dbReference type="ARBA" id="ARBA00022630"/>
    </source>
</evidence>
<dbReference type="RefSeq" id="WP_090532137.1">
    <property type="nucleotide sequence ID" value="NZ_FNRQ01000002.1"/>
</dbReference>
<gene>
    <name evidence="7" type="ORF">SAMN05192564_102486</name>
</gene>
<dbReference type="Gene3D" id="3.50.50.60">
    <property type="entry name" value="FAD/NAD(P)-binding domain"/>
    <property type="match status" value="2"/>
</dbReference>
<dbReference type="AlphaFoldDB" id="A0A1H4CU03"/>
<dbReference type="PRINTS" id="PR00368">
    <property type="entry name" value="FADPNR"/>
</dbReference>
<dbReference type="PRINTS" id="PR00411">
    <property type="entry name" value="PNDRDTASEI"/>
</dbReference>
<dbReference type="GO" id="GO:0005737">
    <property type="term" value="C:cytoplasm"/>
    <property type="evidence" value="ECO:0007669"/>
    <property type="project" value="TreeGrafter"/>
</dbReference>
<organism evidence="7 8">
    <name type="scientific">Paraburkholderia sartisoli</name>
    <dbReference type="NCBI Taxonomy" id="83784"/>
    <lineage>
        <taxon>Bacteria</taxon>
        <taxon>Pseudomonadati</taxon>
        <taxon>Pseudomonadota</taxon>
        <taxon>Betaproteobacteria</taxon>
        <taxon>Burkholderiales</taxon>
        <taxon>Burkholderiaceae</taxon>
        <taxon>Paraburkholderia</taxon>
    </lineage>
</organism>
<dbReference type="Proteomes" id="UP000198638">
    <property type="component" value="Unassembled WGS sequence"/>
</dbReference>
<evidence type="ECO:0000256" key="4">
    <source>
        <dbReference type="ARBA" id="ARBA00023002"/>
    </source>
</evidence>
<dbReference type="InterPro" id="IPR050446">
    <property type="entry name" value="FAD-oxidoreductase/Apoptosis"/>
</dbReference>
<dbReference type="PANTHER" id="PTHR43557:SF2">
    <property type="entry name" value="RIESKE DOMAIN-CONTAINING PROTEIN-RELATED"/>
    <property type="match status" value="1"/>
</dbReference>
<dbReference type="InterPro" id="IPR036188">
    <property type="entry name" value="FAD/NAD-bd_sf"/>
</dbReference>
<keyword evidence="7" id="KW-0223">Dioxygenase</keyword>
<dbReference type="InterPro" id="IPR023753">
    <property type="entry name" value="FAD/NAD-binding_dom"/>
</dbReference>
<dbReference type="OrthoDB" id="9769238at2"/>
<accession>A0A1H4CU03</accession>
<dbReference type="InterPro" id="IPR016156">
    <property type="entry name" value="FAD/NAD-linked_Rdtase_dimer_sf"/>
</dbReference>
<dbReference type="SUPFAM" id="SSF55424">
    <property type="entry name" value="FAD/NAD-linked reductases, dimerisation (C-terminal) domain"/>
    <property type="match status" value="1"/>
</dbReference>
<dbReference type="SUPFAM" id="SSF51905">
    <property type="entry name" value="FAD/NAD(P)-binding domain"/>
    <property type="match status" value="1"/>
</dbReference>
<dbReference type="PANTHER" id="PTHR43557">
    <property type="entry name" value="APOPTOSIS-INDUCING FACTOR 1"/>
    <property type="match status" value="1"/>
</dbReference>
<dbReference type="Pfam" id="PF14759">
    <property type="entry name" value="Reductase_C"/>
    <property type="match status" value="1"/>
</dbReference>
<dbReference type="GO" id="GO:0051213">
    <property type="term" value="F:dioxygenase activity"/>
    <property type="evidence" value="ECO:0007669"/>
    <property type="project" value="UniProtKB-KW"/>
</dbReference>
<comment type="cofactor">
    <cofactor evidence="1">
        <name>FAD</name>
        <dbReference type="ChEBI" id="CHEBI:57692"/>
    </cofactor>
</comment>
<feature type="domain" description="FAD/NAD(P)-binding" evidence="5">
    <location>
        <begin position="9"/>
        <end position="305"/>
    </location>
</feature>
<dbReference type="Gene3D" id="3.30.390.30">
    <property type="match status" value="1"/>
</dbReference>
<dbReference type="Pfam" id="PF07992">
    <property type="entry name" value="Pyr_redox_2"/>
    <property type="match status" value="1"/>
</dbReference>
<evidence type="ECO:0000256" key="3">
    <source>
        <dbReference type="ARBA" id="ARBA00022827"/>
    </source>
</evidence>
<dbReference type="STRING" id="83784.SAMN05192564_102486"/>
<proteinExistence type="predicted"/>
<keyword evidence="2" id="KW-0285">Flavoprotein</keyword>
<evidence type="ECO:0000256" key="1">
    <source>
        <dbReference type="ARBA" id="ARBA00001974"/>
    </source>
</evidence>
<reference evidence="8" key="1">
    <citation type="submission" date="2016-10" db="EMBL/GenBank/DDBJ databases">
        <authorList>
            <person name="Varghese N."/>
            <person name="Submissions S."/>
        </authorList>
    </citation>
    <scope>NUCLEOTIDE SEQUENCE [LARGE SCALE GENOMIC DNA]</scope>
    <source>
        <strain evidence="8">LMG 24000</strain>
    </source>
</reference>
<keyword evidence="4" id="KW-0560">Oxidoreductase</keyword>
<dbReference type="EMBL" id="FNRQ01000002">
    <property type="protein sequence ID" value="SEA63814.1"/>
    <property type="molecule type" value="Genomic_DNA"/>
</dbReference>
<keyword evidence="3" id="KW-0274">FAD</keyword>
<evidence type="ECO:0000259" key="6">
    <source>
        <dbReference type="Pfam" id="PF14759"/>
    </source>
</evidence>
<dbReference type="InterPro" id="IPR028202">
    <property type="entry name" value="Reductase_C"/>
</dbReference>
<feature type="domain" description="Reductase C-terminal" evidence="6">
    <location>
        <begin position="324"/>
        <end position="412"/>
    </location>
</feature>
<evidence type="ECO:0000259" key="5">
    <source>
        <dbReference type="Pfam" id="PF07992"/>
    </source>
</evidence>
<evidence type="ECO:0000313" key="7">
    <source>
        <dbReference type="EMBL" id="SEA63814.1"/>
    </source>
</evidence>
<sequence length="417" mass="44835">MKTAEHAAMVIVGAGQCGARTAHALRDNGWDGEITLLGNEGRAPYDRPPLSKAVLLGQRTVEQCALFDEAFYRDNRIDLRVDAPVSGIDRAERRVMLGDGRTVSYRRLLIATGAEPRRLAVPGAALAGVHLLRAVPDALSIVGELSPGRRIAVIGAGFIGLEVAATAIARGCEVVVIEAAARALMRAVPEVVAGYLVERHRQMGVDVRFATQVERILGDTRVTGLKLSDGTTLECDAVIVGVGVTPRTALAEAAGIDVADGIAVDDTLRTNDPWIFAAGDVCSFPHRLFRRRIRLECWKNAEDHARIVARNMLDYGETYSAVPWFWSNQYDMTIQIAGMPAFGTTSVVRDTGSASRMFFALDREGVLVGTSGVGLVSEVARDVRVAQELIGRRARIDPAVLADCSAKLKPLLTADAL</sequence>
<name>A0A1H4CU03_9BURK</name>
<keyword evidence="8" id="KW-1185">Reference proteome</keyword>
<protein>
    <submittedName>
        <fullName evidence="7">3-phenylpropionate/trans-cinnamate dioxygenase ferredoxin reductase subunit</fullName>
    </submittedName>
</protein>